<feature type="domain" description="Resolvase/invertase-type recombinase catalytic" evidence="3">
    <location>
        <begin position="5"/>
        <end position="171"/>
    </location>
</feature>
<sequence>MFLNKIYGYCRISTKSQSIERQIQNILKEYPGAKIYQEVFTGTTIERKEWTKLKKVIKPGDTIVFDSVSRMSRNADEGISEYMELLEKDINLIFLKEGYIDTEVYQEQLKANDNIQTDDTDLNETIMKGIREYLKRLATKQIRIAFEQSEKEVQDLRERTKEGLRVAQRNGSQVGRLKGDTFETKKAKEAKEKILKYSKHFGGYMQDTELLKEILNISRNSYYKYKKELQEAYARGELKIVKTKKEW</sequence>
<dbReference type="PANTHER" id="PTHR30461:SF2">
    <property type="entry name" value="SERINE RECOMBINASE PINE-RELATED"/>
    <property type="match status" value="1"/>
</dbReference>
<keyword evidence="1" id="KW-0238">DNA-binding</keyword>
<comment type="caution">
    <text evidence="4">The sequence shown here is derived from an EMBL/GenBank/DDBJ whole genome shotgun (WGS) entry which is preliminary data.</text>
</comment>
<dbReference type="Proteomes" id="UP000017081">
    <property type="component" value="Unassembled WGS sequence"/>
</dbReference>
<dbReference type="HOGENOM" id="CLU_010686_5_0_0"/>
<dbReference type="PANTHER" id="PTHR30461">
    <property type="entry name" value="DNA-INVERTASE FROM LAMBDOID PROPHAGE"/>
    <property type="match status" value="1"/>
</dbReference>
<dbReference type="GO" id="GO:0000150">
    <property type="term" value="F:DNA strand exchange activity"/>
    <property type="evidence" value="ECO:0007669"/>
    <property type="project" value="InterPro"/>
</dbReference>
<evidence type="ECO:0000259" key="3">
    <source>
        <dbReference type="PROSITE" id="PS51736"/>
    </source>
</evidence>
<protein>
    <recommendedName>
        <fullName evidence="3">Resolvase/invertase-type recombinase catalytic domain-containing protein</fullName>
    </recommendedName>
</protein>
<evidence type="ECO:0000256" key="1">
    <source>
        <dbReference type="ARBA" id="ARBA00023125"/>
    </source>
</evidence>
<evidence type="ECO:0000256" key="2">
    <source>
        <dbReference type="ARBA" id="ARBA00023172"/>
    </source>
</evidence>
<dbReference type="Gene3D" id="3.40.50.1390">
    <property type="entry name" value="Resolvase, N-terminal catalytic domain"/>
    <property type="match status" value="1"/>
</dbReference>
<gene>
    <name evidence="4" type="ORF">HMPREF0202_01348</name>
</gene>
<dbReference type="EMBL" id="AXZF01000050">
    <property type="protein sequence ID" value="ERT68749.1"/>
    <property type="molecule type" value="Genomic_DNA"/>
</dbReference>
<name>U7VC91_9FUSO</name>
<dbReference type="PROSITE" id="PS51736">
    <property type="entry name" value="RECOMBINASES_3"/>
    <property type="match status" value="1"/>
</dbReference>
<accession>U7VC91</accession>
<dbReference type="STRING" id="1319815.HMPREF0202_01348"/>
<dbReference type="eggNOG" id="COG1961">
    <property type="taxonomic scope" value="Bacteria"/>
</dbReference>
<dbReference type="InterPro" id="IPR036162">
    <property type="entry name" value="Resolvase-like_N_sf"/>
</dbReference>
<organism evidence="4 5">
    <name type="scientific">Cetobacterium somerae ATCC BAA-474</name>
    <dbReference type="NCBI Taxonomy" id="1319815"/>
    <lineage>
        <taxon>Bacteria</taxon>
        <taxon>Fusobacteriati</taxon>
        <taxon>Fusobacteriota</taxon>
        <taxon>Fusobacteriia</taxon>
        <taxon>Fusobacteriales</taxon>
        <taxon>Fusobacteriaceae</taxon>
        <taxon>Cetobacterium</taxon>
    </lineage>
</organism>
<dbReference type="AlphaFoldDB" id="U7VC91"/>
<keyword evidence="5" id="KW-1185">Reference proteome</keyword>
<dbReference type="GO" id="GO:0003677">
    <property type="term" value="F:DNA binding"/>
    <property type="evidence" value="ECO:0007669"/>
    <property type="project" value="UniProtKB-KW"/>
</dbReference>
<dbReference type="InterPro" id="IPR050639">
    <property type="entry name" value="SSR_resolvase"/>
</dbReference>
<evidence type="ECO:0000313" key="5">
    <source>
        <dbReference type="Proteomes" id="UP000017081"/>
    </source>
</evidence>
<dbReference type="Pfam" id="PF00239">
    <property type="entry name" value="Resolvase"/>
    <property type="match status" value="1"/>
</dbReference>
<reference evidence="4 5" key="1">
    <citation type="submission" date="2013-08" db="EMBL/GenBank/DDBJ databases">
        <authorList>
            <person name="Weinstock G."/>
            <person name="Sodergren E."/>
            <person name="Wylie T."/>
            <person name="Fulton L."/>
            <person name="Fulton R."/>
            <person name="Fronick C."/>
            <person name="O'Laughlin M."/>
            <person name="Godfrey J."/>
            <person name="Miner T."/>
            <person name="Herter B."/>
            <person name="Appelbaum E."/>
            <person name="Cordes M."/>
            <person name="Lek S."/>
            <person name="Wollam A."/>
            <person name="Pepin K.H."/>
            <person name="Palsikar V.B."/>
            <person name="Mitreva M."/>
            <person name="Wilson R.K."/>
        </authorList>
    </citation>
    <scope>NUCLEOTIDE SEQUENCE [LARGE SCALE GENOMIC DNA]</scope>
    <source>
        <strain evidence="4 5">ATCC BAA-474</strain>
    </source>
</reference>
<proteinExistence type="predicted"/>
<dbReference type="SMART" id="SM00857">
    <property type="entry name" value="Resolvase"/>
    <property type="match status" value="1"/>
</dbReference>
<dbReference type="CDD" id="cd03768">
    <property type="entry name" value="SR_ResInv"/>
    <property type="match status" value="1"/>
</dbReference>
<evidence type="ECO:0000313" key="4">
    <source>
        <dbReference type="EMBL" id="ERT68749.1"/>
    </source>
</evidence>
<dbReference type="InterPro" id="IPR006119">
    <property type="entry name" value="Resolv_N"/>
</dbReference>
<dbReference type="SUPFAM" id="SSF53041">
    <property type="entry name" value="Resolvase-like"/>
    <property type="match status" value="1"/>
</dbReference>
<keyword evidence="2" id="KW-0233">DNA recombination</keyword>